<feature type="region of interest" description="Disordered" evidence="1">
    <location>
        <begin position="19"/>
        <end position="42"/>
    </location>
</feature>
<sequence length="42" mass="4393">MGVSDEGFGRLLISIGTPVADEGEDDLPLPTRRSSRVAHAVA</sequence>
<comment type="caution">
    <text evidence="2">The sequence shown here is derived from an EMBL/GenBank/DDBJ whole genome shotgun (WGS) entry which is preliminary data.</text>
</comment>
<organism evidence="2 3">
    <name type="scientific">Fimbriiglobus ruber</name>
    <dbReference type="NCBI Taxonomy" id="1908690"/>
    <lineage>
        <taxon>Bacteria</taxon>
        <taxon>Pseudomonadati</taxon>
        <taxon>Planctomycetota</taxon>
        <taxon>Planctomycetia</taxon>
        <taxon>Gemmatales</taxon>
        <taxon>Gemmataceae</taxon>
        <taxon>Fimbriiglobus</taxon>
    </lineage>
</organism>
<evidence type="ECO:0000313" key="2">
    <source>
        <dbReference type="EMBL" id="OWK46562.1"/>
    </source>
</evidence>
<name>A0A225DZ33_9BACT</name>
<dbReference type="AlphaFoldDB" id="A0A225DZ33"/>
<gene>
    <name evidence="2" type="ORF">FRUB_00261</name>
</gene>
<dbReference type="EMBL" id="NIDE01000001">
    <property type="protein sequence ID" value="OWK46562.1"/>
    <property type="molecule type" value="Genomic_DNA"/>
</dbReference>
<reference evidence="3" key="1">
    <citation type="submission" date="2017-06" db="EMBL/GenBank/DDBJ databases">
        <title>Genome analysis of Fimbriiglobus ruber SP5, the first member of the order Planctomycetales with confirmed chitinolytic capability.</title>
        <authorList>
            <person name="Ravin N.V."/>
            <person name="Rakitin A.L."/>
            <person name="Ivanova A.A."/>
            <person name="Beletsky A.V."/>
            <person name="Kulichevskaya I.S."/>
            <person name="Mardanov A.V."/>
            <person name="Dedysh S.N."/>
        </authorList>
    </citation>
    <scope>NUCLEOTIDE SEQUENCE [LARGE SCALE GENOMIC DNA]</scope>
    <source>
        <strain evidence="3">SP5</strain>
    </source>
</reference>
<keyword evidence="3" id="KW-1185">Reference proteome</keyword>
<proteinExistence type="predicted"/>
<evidence type="ECO:0000256" key="1">
    <source>
        <dbReference type="SAM" id="MobiDB-lite"/>
    </source>
</evidence>
<protein>
    <submittedName>
        <fullName evidence="2">Uncharacterized protein</fullName>
    </submittedName>
</protein>
<dbReference type="Proteomes" id="UP000214646">
    <property type="component" value="Unassembled WGS sequence"/>
</dbReference>
<evidence type="ECO:0000313" key="3">
    <source>
        <dbReference type="Proteomes" id="UP000214646"/>
    </source>
</evidence>
<accession>A0A225DZ33</accession>